<dbReference type="InterPro" id="IPR021233">
    <property type="entry name" value="DUF2783"/>
</dbReference>
<dbReference type="EMBL" id="JBHRTI010000004">
    <property type="protein sequence ID" value="MFC3148195.1"/>
    <property type="molecule type" value="Genomic_DNA"/>
</dbReference>
<proteinExistence type="predicted"/>
<evidence type="ECO:0000313" key="1">
    <source>
        <dbReference type="EMBL" id="MFC3148195.1"/>
    </source>
</evidence>
<protein>
    <submittedName>
        <fullName evidence="1">DUF2783 domain-containing protein</fullName>
    </submittedName>
</protein>
<reference evidence="2" key="1">
    <citation type="journal article" date="2019" name="Int. J. Syst. Evol. Microbiol.">
        <title>The Global Catalogue of Microorganisms (GCM) 10K type strain sequencing project: providing services to taxonomists for standard genome sequencing and annotation.</title>
        <authorList>
            <consortium name="The Broad Institute Genomics Platform"/>
            <consortium name="The Broad Institute Genome Sequencing Center for Infectious Disease"/>
            <person name="Wu L."/>
            <person name="Ma J."/>
        </authorList>
    </citation>
    <scope>NUCLEOTIDE SEQUENCE [LARGE SCALE GENOMIC DNA]</scope>
    <source>
        <strain evidence="2">KCTC 52168</strain>
    </source>
</reference>
<dbReference type="RefSeq" id="WP_377303906.1">
    <property type="nucleotide sequence ID" value="NZ_CP180191.1"/>
</dbReference>
<dbReference type="Proteomes" id="UP001595556">
    <property type="component" value="Unassembled WGS sequence"/>
</dbReference>
<dbReference type="Pfam" id="PF10932">
    <property type="entry name" value="DUF2783"/>
    <property type="match status" value="1"/>
</dbReference>
<organism evidence="1 2">
    <name type="scientific">Piscinibacterium candidicorallinum</name>
    <dbReference type="NCBI Taxonomy" id="1793872"/>
    <lineage>
        <taxon>Bacteria</taxon>
        <taxon>Pseudomonadati</taxon>
        <taxon>Pseudomonadota</taxon>
        <taxon>Betaproteobacteria</taxon>
        <taxon>Burkholderiales</taxon>
        <taxon>Piscinibacterium</taxon>
    </lineage>
</organism>
<sequence>MNLREPAIDAPDDFYEALLKAHEGLDANASAALNARLVLLLAAEIGAQRRLCELIEMAKADDPEGNDQ</sequence>
<evidence type="ECO:0000313" key="2">
    <source>
        <dbReference type="Proteomes" id="UP001595556"/>
    </source>
</evidence>
<keyword evidence="2" id="KW-1185">Reference proteome</keyword>
<name>A0ABV7H6T0_9BURK</name>
<gene>
    <name evidence="1" type="ORF">ACFOEN_11125</name>
</gene>
<comment type="caution">
    <text evidence="1">The sequence shown here is derived from an EMBL/GenBank/DDBJ whole genome shotgun (WGS) entry which is preliminary data.</text>
</comment>
<accession>A0ABV7H6T0</accession>